<dbReference type="Proteomes" id="UP000703295">
    <property type="component" value="Unassembled WGS sequence"/>
</dbReference>
<dbReference type="PANTHER" id="PTHR10000">
    <property type="entry name" value="PHOSPHOSERINE PHOSPHATASE"/>
    <property type="match status" value="1"/>
</dbReference>
<dbReference type="PANTHER" id="PTHR10000:SF25">
    <property type="entry name" value="PHOSPHATASE YKRA-RELATED"/>
    <property type="match status" value="1"/>
</dbReference>
<dbReference type="RefSeq" id="WP_204476576.1">
    <property type="nucleotide sequence ID" value="NZ_JACJJW010000038.1"/>
</dbReference>
<dbReference type="Gene3D" id="3.30.1240.10">
    <property type="match status" value="1"/>
</dbReference>
<protein>
    <submittedName>
        <fullName evidence="1">Cof-type HAD-IIB family hydrolase</fullName>
    </submittedName>
</protein>
<keyword evidence="1" id="KW-0378">Hydrolase</keyword>
<dbReference type="InterPro" id="IPR006379">
    <property type="entry name" value="HAD-SF_hydro_IIB"/>
</dbReference>
<dbReference type="InterPro" id="IPR023214">
    <property type="entry name" value="HAD_sf"/>
</dbReference>
<dbReference type="SUPFAM" id="SSF56784">
    <property type="entry name" value="HAD-like"/>
    <property type="match status" value="1"/>
</dbReference>
<gene>
    <name evidence="1" type="ORF">H6A31_12025</name>
</gene>
<dbReference type="GO" id="GO:0016787">
    <property type="term" value="F:hydrolase activity"/>
    <property type="evidence" value="ECO:0007669"/>
    <property type="project" value="UniProtKB-KW"/>
</dbReference>
<keyword evidence="2" id="KW-1185">Reference proteome</keyword>
<dbReference type="InterPro" id="IPR000150">
    <property type="entry name" value="Cof"/>
</dbReference>
<evidence type="ECO:0000313" key="1">
    <source>
        <dbReference type="EMBL" id="MBM6759395.1"/>
    </source>
</evidence>
<proteinExistence type="predicted"/>
<dbReference type="EMBL" id="JACJJW010000038">
    <property type="protein sequence ID" value="MBM6759395.1"/>
    <property type="molecule type" value="Genomic_DNA"/>
</dbReference>
<comment type="caution">
    <text evidence="1">The sequence shown here is derived from an EMBL/GenBank/DDBJ whole genome shotgun (WGS) entry which is preliminary data.</text>
</comment>
<evidence type="ECO:0000313" key="2">
    <source>
        <dbReference type="Proteomes" id="UP000703295"/>
    </source>
</evidence>
<name>A0ABS2EXI8_9BACE</name>
<dbReference type="Pfam" id="PF08282">
    <property type="entry name" value="Hydrolase_3"/>
    <property type="match status" value="1"/>
</dbReference>
<dbReference type="PROSITE" id="PS01228">
    <property type="entry name" value="COF_1"/>
    <property type="match status" value="1"/>
</dbReference>
<dbReference type="Gene3D" id="3.40.50.1000">
    <property type="entry name" value="HAD superfamily/HAD-like"/>
    <property type="match status" value="1"/>
</dbReference>
<accession>A0ABS2EXI8</accession>
<dbReference type="NCBIfam" id="TIGR00099">
    <property type="entry name" value="Cof-subfamily"/>
    <property type="match status" value="1"/>
</dbReference>
<sequence>MIKALFFDIDGTLVSFQTHRISDSTVQAIRQAKEQGIKVFISTGRPFSLINNLQEIRELIDGYITVNGAYCFVGDRVISCSPIPEEDVRTLIQKADEMNFACMVVGEKDLIMYNSNEKVDYIFRQMLNVQGMKESRSLDTLWAHPILQLTPVISEEEERQIMPLLPHCTSSRWYPDFADITVQGTDKSKGLRAVMDFLGLKKEETMAFGDGGNDIPIVREAGIGVAMGNANESLKAVADYVTASVEEEGIRKALEYFVF</sequence>
<dbReference type="InterPro" id="IPR036412">
    <property type="entry name" value="HAD-like_sf"/>
</dbReference>
<dbReference type="NCBIfam" id="TIGR01484">
    <property type="entry name" value="HAD-SF-IIB"/>
    <property type="match status" value="1"/>
</dbReference>
<dbReference type="SFLD" id="SFLDG01144">
    <property type="entry name" value="C2.B.4:_PGP_Like"/>
    <property type="match status" value="1"/>
</dbReference>
<reference evidence="1 2" key="1">
    <citation type="journal article" date="2021" name="Sci. Rep.">
        <title>The distribution of antibiotic resistance genes in chicken gut microbiota commensals.</title>
        <authorList>
            <person name="Juricova H."/>
            <person name="Matiasovicova J."/>
            <person name="Kubasova T."/>
            <person name="Cejkova D."/>
            <person name="Rychlik I."/>
        </authorList>
    </citation>
    <scope>NUCLEOTIDE SEQUENCE [LARGE SCALE GENOMIC DNA]</scope>
    <source>
        <strain evidence="1 2">An801</strain>
    </source>
</reference>
<organism evidence="1 2">
    <name type="scientific">Bacteroides mediterraneensis</name>
    <dbReference type="NCBI Taxonomy" id="1841856"/>
    <lineage>
        <taxon>Bacteria</taxon>
        <taxon>Pseudomonadati</taxon>
        <taxon>Bacteroidota</taxon>
        <taxon>Bacteroidia</taxon>
        <taxon>Bacteroidales</taxon>
        <taxon>Bacteroidaceae</taxon>
        <taxon>Bacteroides</taxon>
    </lineage>
</organism>
<dbReference type="SFLD" id="SFLDS00003">
    <property type="entry name" value="Haloacid_Dehalogenase"/>
    <property type="match status" value="1"/>
</dbReference>
<dbReference type="SFLD" id="SFLDG01140">
    <property type="entry name" value="C2.B:_Phosphomannomutase_and_P"/>
    <property type="match status" value="1"/>
</dbReference>